<comment type="caution">
    <text evidence="2">The sequence shown here is derived from an EMBL/GenBank/DDBJ whole genome shotgun (WGS) entry which is preliminary data.</text>
</comment>
<organism evidence="2 3">
    <name type="scientific">Stylosanthes scabra</name>
    <dbReference type="NCBI Taxonomy" id="79078"/>
    <lineage>
        <taxon>Eukaryota</taxon>
        <taxon>Viridiplantae</taxon>
        <taxon>Streptophyta</taxon>
        <taxon>Embryophyta</taxon>
        <taxon>Tracheophyta</taxon>
        <taxon>Spermatophyta</taxon>
        <taxon>Magnoliopsida</taxon>
        <taxon>eudicotyledons</taxon>
        <taxon>Gunneridae</taxon>
        <taxon>Pentapetalae</taxon>
        <taxon>rosids</taxon>
        <taxon>fabids</taxon>
        <taxon>Fabales</taxon>
        <taxon>Fabaceae</taxon>
        <taxon>Papilionoideae</taxon>
        <taxon>50 kb inversion clade</taxon>
        <taxon>dalbergioids sensu lato</taxon>
        <taxon>Dalbergieae</taxon>
        <taxon>Pterocarpus clade</taxon>
        <taxon>Stylosanthes</taxon>
    </lineage>
</organism>
<dbReference type="InterPro" id="IPR025724">
    <property type="entry name" value="GAG-pre-integrase_dom"/>
</dbReference>
<dbReference type="Proteomes" id="UP001341840">
    <property type="component" value="Unassembled WGS sequence"/>
</dbReference>
<evidence type="ECO:0000313" key="2">
    <source>
        <dbReference type="EMBL" id="MED6173381.1"/>
    </source>
</evidence>
<sequence>MTTIDEFERGGSDYSLEASSISEFEDDKSDYLLDESSITEFEKDGSECSSDGSFVGAVAEVTTTPSSDDGDAEATKLWHRRLGHVGEKALRNLTKQGLLEKL</sequence>
<dbReference type="EMBL" id="JASCZI010151533">
    <property type="protein sequence ID" value="MED6173381.1"/>
    <property type="molecule type" value="Genomic_DNA"/>
</dbReference>
<accession>A0ABU6VM35</accession>
<protein>
    <recommendedName>
        <fullName evidence="1">GAG-pre-integrase domain-containing protein</fullName>
    </recommendedName>
</protein>
<evidence type="ECO:0000313" key="3">
    <source>
        <dbReference type="Proteomes" id="UP001341840"/>
    </source>
</evidence>
<evidence type="ECO:0000259" key="1">
    <source>
        <dbReference type="Pfam" id="PF13976"/>
    </source>
</evidence>
<keyword evidence="3" id="KW-1185">Reference proteome</keyword>
<reference evidence="2 3" key="1">
    <citation type="journal article" date="2023" name="Plants (Basel)">
        <title>Bridging the Gap: Combining Genomics and Transcriptomics Approaches to Understand Stylosanthes scabra, an Orphan Legume from the Brazilian Caatinga.</title>
        <authorList>
            <person name="Ferreira-Neto J.R.C."/>
            <person name="da Silva M.D."/>
            <person name="Binneck E."/>
            <person name="de Melo N.F."/>
            <person name="da Silva R.H."/>
            <person name="de Melo A.L.T.M."/>
            <person name="Pandolfi V."/>
            <person name="Bustamante F.O."/>
            <person name="Brasileiro-Vidal A.C."/>
            <person name="Benko-Iseppon A.M."/>
        </authorList>
    </citation>
    <scope>NUCLEOTIDE SEQUENCE [LARGE SCALE GENOMIC DNA]</scope>
    <source>
        <tissue evidence="2">Leaves</tissue>
    </source>
</reference>
<name>A0ABU6VM35_9FABA</name>
<gene>
    <name evidence="2" type="ORF">PIB30_058781</name>
</gene>
<proteinExistence type="predicted"/>
<dbReference type="Pfam" id="PF13976">
    <property type="entry name" value="gag_pre-integrs"/>
    <property type="match status" value="1"/>
</dbReference>
<feature type="domain" description="GAG-pre-integrase" evidence="1">
    <location>
        <begin position="71"/>
        <end position="102"/>
    </location>
</feature>